<name>A0A7S0ZQF8_NOCSC</name>
<dbReference type="SUPFAM" id="SSF46565">
    <property type="entry name" value="Chaperone J-domain"/>
    <property type="match status" value="1"/>
</dbReference>
<protein>
    <recommendedName>
        <fullName evidence="7">J domain-containing protein</fullName>
    </recommendedName>
</protein>
<evidence type="ECO:0008006" key="7">
    <source>
        <dbReference type="Google" id="ProtNLM"/>
    </source>
</evidence>
<dbReference type="InterPro" id="IPR001623">
    <property type="entry name" value="DnaJ_domain"/>
</dbReference>
<reference evidence="6" key="1">
    <citation type="submission" date="2021-01" db="EMBL/GenBank/DDBJ databases">
        <authorList>
            <person name="Corre E."/>
            <person name="Pelletier E."/>
            <person name="Niang G."/>
            <person name="Scheremetjew M."/>
            <person name="Finn R."/>
            <person name="Kale V."/>
            <person name="Holt S."/>
            <person name="Cochrane G."/>
            <person name="Meng A."/>
            <person name="Brown T."/>
            <person name="Cohen L."/>
        </authorList>
    </citation>
    <scope>NUCLEOTIDE SEQUENCE</scope>
</reference>
<feature type="domain" description="J" evidence="4">
    <location>
        <begin position="44"/>
        <end position="107"/>
    </location>
</feature>
<feature type="coiled-coil region" evidence="1">
    <location>
        <begin position="940"/>
        <end position="994"/>
    </location>
</feature>
<gene>
    <name evidence="6" type="ORF">NSCI0253_LOCUS3332</name>
</gene>
<feature type="compositionally biased region" description="Low complexity" evidence="2">
    <location>
        <begin position="812"/>
        <end position="826"/>
    </location>
</feature>
<feature type="domain" description="PDZ" evidence="5">
    <location>
        <begin position="272"/>
        <end position="357"/>
    </location>
</feature>
<dbReference type="PROSITE" id="PS50076">
    <property type="entry name" value="DNAJ_2"/>
    <property type="match status" value="1"/>
</dbReference>
<feature type="domain" description="PDZ" evidence="5">
    <location>
        <begin position="507"/>
        <end position="588"/>
    </location>
</feature>
<dbReference type="InterPro" id="IPR036869">
    <property type="entry name" value="J_dom_sf"/>
</dbReference>
<feature type="region of interest" description="Disordered" evidence="2">
    <location>
        <begin position="809"/>
        <end position="833"/>
    </location>
</feature>
<dbReference type="AlphaFoldDB" id="A0A7S0ZQF8"/>
<keyword evidence="3" id="KW-0812">Transmembrane</keyword>
<sequence length="1070" mass="117570">MALSAIERHVMTGLAVGVVFIALAHEMMELADVREAVRAQLLDDHYTVLGIQDSSSLQEIKTAYRRATSQFRAKPNADDERLRQARLASALEILTNSQTRTAYDQRRKLVHFVVMAMTCVAVLFPVCFIGWSVNSFLKGRGNTEASPDSFAGQVVQLCSKTEVAVHISIKRGSDSLGLRVNRLKSRGALELVEIAQGKAVDVHNKQIRQNFSDGSEPHVHWRVPELWEGDIITEVNGCATPDEMMRELGTKSDQTTLCVTRSMRRLLPHFTEVNLRRASVSEPWGAELRPSTDNSGTLELTSKVSGALATWNEANPSLQVRTGDRIIAVDRELGLDHLVAALKSKKECVLLVLRGVSATPRPLEANVVLHKREGQKLGIRIGAVLDSPVRGAIIDAGGSGLIVVKEIVPGYLVDEWNKRPGPKVMEGAVVVSINGKKQSSQFFTELSKPVINLCLRPPRGVVQPNEPREVAFRFAPRARSSYFPCHRRRSFAVKLRESVSALHYEFQVHVSRASARARGSSEKVGLVLDDNDLTVMDVKPGGLIDQHNGVLADSRHKVCNGDRIVSVNSASAVKQMIHVIKDEAVEDLAFSFSRPASMTSLGVWEIEVEKRADEGWGMELNEHPSGLGLTIGNITEGLALDRWNRASKWVQPGDVIVGCEPDVGVAPMLQRLRTAQRVRFTILRWFGDPSCVRFEVILMRRAKSEFLGIKLEPSGNKTILSEVMAGGLLEQYNRAASIPAAAGDEVEEVNGETDPSRFGQCSQASRVVLRLVRRTLVDTPSARDIPDLRVTQHQGSPDLKREILADEAVTAPTTSSETPELPLEPTRPGVDDADDWDFMKDDLNVLPEAVVANDADGWDFNMDGDRVEVTHAHEDPGEPDGWDFNLQDPDPVIPDTATAQCAVPAAPSPSPSPSVARDNLLLRAEVEQLKASVALAKKDSSAISQELADLRVENERLQAKLAQSTVQDALRAEVLELRDQKRHLQDATARLRTEKDGLVAASSRLVSENRELRQRMRRRPSGDDVTSGLQPLADGIMQLRELASSLDQILAGEIDAASHVDSDTLADRPR</sequence>
<accession>A0A7S0ZQF8</accession>
<evidence type="ECO:0000259" key="5">
    <source>
        <dbReference type="PROSITE" id="PS50106"/>
    </source>
</evidence>
<feature type="domain" description="PDZ" evidence="5">
    <location>
        <begin position="695"/>
        <end position="753"/>
    </location>
</feature>
<evidence type="ECO:0000313" key="6">
    <source>
        <dbReference type="EMBL" id="CAD8828986.1"/>
    </source>
</evidence>
<dbReference type="InterPro" id="IPR001478">
    <property type="entry name" value="PDZ"/>
</dbReference>
<evidence type="ECO:0000256" key="2">
    <source>
        <dbReference type="SAM" id="MobiDB-lite"/>
    </source>
</evidence>
<dbReference type="CDD" id="cd06257">
    <property type="entry name" value="DnaJ"/>
    <property type="match status" value="1"/>
</dbReference>
<evidence type="ECO:0000256" key="1">
    <source>
        <dbReference type="SAM" id="Coils"/>
    </source>
</evidence>
<feature type="transmembrane region" description="Helical" evidence="3">
    <location>
        <begin position="109"/>
        <end position="131"/>
    </location>
</feature>
<dbReference type="Gene3D" id="1.10.287.110">
    <property type="entry name" value="DnaJ domain"/>
    <property type="match status" value="1"/>
</dbReference>
<dbReference type="Pfam" id="PF00226">
    <property type="entry name" value="DnaJ"/>
    <property type="match status" value="1"/>
</dbReference>
<dbReference type="EMBL" id="HBFQ01004807">
    <property type="protein sequence ID" value="CAD8828986.1"/>
    <property type="molecule type" value="Transcribed_RNA"/>
</dbReference>
<evidence type="ECO:0000259" key="4">
    <source>
        <dbReference type="PROSITE" id="PS50076"/>
    </source>
</evidence>
<dbReference type="PROSITE" id="PS50106">
    <property type="entry name" value="PDZ"/>
    <property type="match status" value="3"/>
</dbReference>
<keyword evidence="1" id="KW-0175">Coiled coil</keyword>
<feature type="transmembrane region" description="Helical" evidence="3">
    <location>
        <begin position="6"/>
        <end position="24"/>
    </location>
</feature>
<proteinExistence type="predicted"/>
<keyword evidence="3" id="KW-0472">Membrane</keyword>
<evidence type="ECO:0000256" key="3">
    <source>
        <dbReference type="SAM" id="Phobius"/>
    </source>
</evidence>
<keyword evidence="3" id="KW-1133">Transmembrane helix</keyword>
<organism evidence="6">
    <name type="scientific">Noctiluca scintillans</name>
    <name type="common">Sea sparkle</name>
    <name type="synonym">Red tide dinoflagellate</name>
    <dbReference type="NCBI Taxonomy" id="2966"/>
    <lineage>
        <taxon>Eukaryota</taxon>
        <taxon>Sar</taxon>
        <taxon>Alveolata</taxon>
        <taxon>Dinophyceae</taxon>
        <taxon>Noctilucales</taxon>
        <taxon>Noctilucaceae</taxon>
        <taxon>Noctiluca</taxon>
    </lineage>
</organism>